<comment type="caution">
    <text evidence="2">The sequence shown here is derived from an EMBL/GenBank/DDBJ whole genome shotgun (WGS) entry which is preliminary data.</text>
</comment>
<evidence type="ECO:0000313" key="2">
    <source>
        <dbReference type="EMBL" id="KAJ7036223.1"/>
    </source>
</evidence>
<proteinExistence type="predicted"/>
<dbReference type="EMBL" id="JARJCM010000044">
    <property type="protein sequence ID" value="KAJ7036223.1"/>
    <property type="molecule type" value="Genomic_DNA"/>
</dbReference>
<sequence length="204" mass="21471">MHPPQSMARRTKGRGEASRPTWEAAHVENTVDGTDMPSHERKTRMVQAFERASAEDVGDASAGPPVWLTAVCGGSCGGLREHSTHGGVTDMYCAYKVSVYAGARASAVRRPATSSALVPAYSSQGDTGVDGGARLAEMSVTADTRPQCSRAQADMLRKPAVMRRGRAPDAAFTPPRKFNGSSSVSYLWGSKSGRNGCSAGDVHA</sequence>
<protein>
    <submittedName>
        <fullName evidence="2">Uncharacterized protein</fullName>
    </submittedName>
</protein>
<evidence type="ECO:0000313" key="3">
    <source>
        <dbReference type="Proteomes" id="UP001218188"/>
    </source>
</evidence>
<feature type="region of interest" description="Disordered" evidence="1">
    <location>
        <begin position="1"/>
        <end position="39"/>
    </location>
</feature>
<dbReference type="Proteomes" id="UP001218188">
    <property type="component" value="Unassembled WGS sequence"/>
</dbReference>
<evidence type="ECO:0000256" key="1">
    <source>
        <dbReference type="SAM" id="MobiDB-lite"/>
    </source>
</evidence>
<name>A0AAD6SYN0_9AGAR</name>
<gene>
    <name evidence="2" type="ORF">C8F04DRAFT_1181501</name>
</gene>
<reference evidence="2" key="1">
    <citation type="submission" date="2023-03" db="EMBL/GenBank/DDBJ databases">
        <title>Massive genome expansion in bonnet fungi (Mycena s.s.) driven by repeated elements and novel gene families across ecological guilds.</title>
        <authorList>
            <consortium name="Lawrence Berkeley National Laboratory"/>
            <person name="Harder C.B."/>
            <person name="Miyauchi S."/>
            <person name="Viragh M."/>
            <person name="Kuo A."/>
            <person name="Thoen E."/>
            <person name="Andreopoulos B."/>
            <person name="Lu D."/>
            <person name="Skrede I."/>
            <person name="Drula E."/>
            <person name="Henrissat B."/>
            <person name="Morin E."/>
            <person name="Kohler A."/>
            <person name="Barry K."/>
            <person name="LaButti K."/>
            <person name="Morin E."/>
            <person name="Salamov A."/>
            <person name="Lipzen A."/>
            <person name="Mereny Z."/>
            <person name="Hegedus B."/>
            <person name="Baldrian P."/>
            <person name="Stursova M."/>
            <person name="Weitz H."/>
            <person name="Taylor A."/>
            <person name="Grigoriev I.V."/>
            <person name="Nagy L.G."/>
            <person name="Martin F."/>
            <person name="Kauserud H."/>
        </authorList>
    </citation>
    <scope>NUCLEOTIDE SEQUENCE</scope>
    <source>
        <strain evidence="2">CBHHK200</strain>
    </source>
</reference>
<organism evidence="2 3">
    <name type="scientific">Mycena alexandri</name>
    <dbReference type="NCBI Taxonomy" id="1745969"/>
    <lineage>
        <taxon>Eukaryota</taxon>
        <taxon>Fungi</taxon>
        <taxon>Dikarya</taxon>
        <taxon>Basidiomycota</taxon>
        <taxon>Agaricomycotina</taxon>
        <taxon>Agaricomycetes</taxon>
        <taxon>Agaricomycetidae</taxon>
        <taxon>Agaricales</taxon>
        <taxon>Marasmiineae</taxon>
        <taxon>Mycenaceae</taxon>
        <taxon>Mycena</taxon>
    </lineage>
</organism>
<accession>A0AAD6SYN0</accession>
<keyword evidence="3" id="KW-1185">Reference proteome</keyword>
<dbReference type="AlphaFoldDB" id="A0AAD6SYN0"/>